<comment type="caution">
    <text evidence="5">The sequence shown here is derived from an EMBL/GenBank/DDBJ whole genome shotgun (WGS) entry which is preliminary data.</text>
</comment>
<dbReference type="Pfam" id="PF00126">
    <property type="entry name" value="HTH_1"/>
    <property type="match status" value="1"/>
</dbReference>
<dbReference type="InterPro" id="IPR036388">
    <property type="entry name" value="WH-like_DNA-bd_sf"/>
</dbReference>
<evidence type="ECO:0000313" key="6">
    <source>
        <dbReference type="Proteomes" id="UP001220225"/>
    </source>
</evidence>
<protein>
    <submittedName>
        <fullName evidence="5">LysR family transcriptional regulator</fullName>
    </submittedName>
</protein>
<feature type="domain" description="HTH lysR-type" evidence="4">
    <location>
        <begin position="1"/>
        <end position="59"/>
    </location>
</feature>
<dbReference type="Gene3D" id="1.10.10.10">
    <property type="entry name" value="Winged helix-like DNA-binding domain superfamily/Winged helix DNA-binding domain"/>
    <property type="match status" value="1"/>
</dbReference>
<reference evidence="5 6" key="1">
    <citation type="submission" date="2023-02" db="EMBL/GenBank/DDBJ databases">
        <title>Entomopathogenic bacteria.</title>
        <authorList>
            <person name="Machado R.A."/>
        </authorList>
    </citation>
    <scope>NUCLEOTIDE SEQUENCE [LARGE SCALE GENOMIC DNA]</scope>
    <source>
        <strain evidence="5 6">XENO-2</strain>
    </source>
</reference>
<gene>
    <name evidence="5" type="ORF">PSI14_11195</name>
</gene>
<dbReference type="PROSITE" id="PS50931">
    <property type="entry name" value="HTH_LYSR"/>
    <property type="match status" value="1"/>
</dbReference>
<comment type="similarity">
    <text evidence="1">Belongs to the LysR transcriptional regulatory family.</text>
</comment>
<organism evidence="5 6">
    <name type="scientific">Xenorhabdus anantnagensis</name>
    <dbReference type="NCBI Taxonomy" id="3025875"/>
    <lineage>
        <taxon>Bacteria</taxon>
        <taxon>Pseudomonadati</taxon>
        <taxon>Pseudomonadota</taxon>
        <taxon>Gammaproteobacteria</taxon>
        <taxon>Enterobacterales</taxon>
        <taxon>Morganellaceae</taxon>
        <taxon>Xenorhabdus</taxon>
    </lineage>
</organism>
<evidence type="ECO:0000256" key="3">
    <source>
        <dbReference type="ARBA" id="ARBA00023163"/>
    </source>
</evidence>
<evidence type="ECO:0000259" key="4">
    <source>
        <dbReference type="PROSITE" id="PS50931"/>
    </source>
</evidence>
<dbReference type="Proteomes" id="UP001220225">
    <property type="component" value="Unassembled WGS sequence"/>
</dbReference>
<dbReference type="RefSeq" id="WP_273575959.1">
    <property type="nucleotide sequence ID" value="NZ_JAQRFN010000012.1"/>
</dbReference>
<dbReference type="InterPro" id="IPR036390">
    <property type="entry name" value="WH_DNA-bd_sf"/>
</dbReference>
<evidence type="ECO:0000256" key="1">
    <source>
        <dbReference type="ARBA" id="ARBA00009437"/>
    </source>
</evidence>
<accession>A0ABT5LST4</accession>
<name>A0ABT5LST4_9GAMM</name>
<keyword evidence="6" id="KW-1185">Reference proteome</keyword>
<dbReference type="InterPro" id="IPR000847">
    <property type="entry name" value="LysR_HTH_N"/>
</dbReference>
<evidence type="ECO:0000256" key="2">
    <source>
        <dbReference type="ARBA" id="ARBA00023015"/>
    </source>
</evidence>
<dbReference type="EMBL" id="JAQRFN010000012">
    <property type="protein sequence ID" value="MDC9597400.1"/>
    <property type="molecule type" value="Genomic_DNA"/>
</dbReference>
<proteinExistence type="inferred from homology"/>
<dbReference type="SUPFAM" id="SSF53850">
    <property type="entry name" value="Periplasmic binding protein-like II"/>
    <property type="match status" value="1"/>
</dbReference>
<keyword evidence="3" id="KW-0804">Transcription</keyword>
<keyword evidence="2" id="KW-0805">Transcription regulation</keyword>
<dbReference type="PANTHER" id="PTHR30126">
    <property type="entry name" value="HTH-TYPE TRANSCRIPTIONAL REGULATOR"/>
    <property type="match status" value="1"/>
</dbReference>
<dbReference type="SUPFAM" id="SSF46785">
    <property type="entry name" value="Winged helix' DNA-binding domain"/>
    <property type="match status" value="1"/>
</dbReference>
<sequence>MILSKKINHFLSVAECGSFKNASKNIHISPPALCKSIADIEDSLGFKLFNRSNAGVTLTEEGISLYKYLLPIRDDVESIKSSFPTALTKKEIKVGTDSYNKSFNKLISKIIENGQVDLLSEMYHFDEHRSKLLSGELDLFISTHPPVEDKLERISCKIDVRESEVFIVSKKLLDKNNSLVDLVCNEKMILHSGITKHPFFDELLKYRKEKRINTQILVFPDVSHIIDFVCFDIGYSVINNAILDSNYLKNTGLIIIPNTLFSSELSSYIYYLKRKELELIHYIN</sequence>
<evidence type="ECO:0000313" key="5">
    <source>
        <dbReference type="EMBL" id="MDC9597400.1"/>
    </source>
</evidence>